<feature type="domain" description="Selenoprotein P N-terminal" evidence="8">
    <location>
        <begin position="42"/>
        <end position="205"/>
    </location>
</feature>
<feature type="signal peptide" evidence="7">
    <location>
        <begin position="1"/>
        <end position="26"/>
    </location>
</feature>
<evidence type="ECO:0000256" key="6">
    <source>
        <dbReference type="SAM" id="MobiDB-lite"/>
    </source>
</evidence>
<evidence type="ECO:0000256" key="3">
    <source>
        <dbReference type="ARBA" id="ARBA00022729"/>
    </source>
</evidence>
<keyword evidence="2" id="KW-0964">Secreted</keyword>
<organism evidence="9">
    <name type="scientific">Trichuris suis</name>
    <name type="common">pig whipworm</name>
    <dbReference type="NCBI Taxonomy" id="68888"/>
    <lineage>
        <taxon>Eukaryota</taxon>
        <taxon>Metazoa</taxon>
        <taxon>Ecdysozoa</taxon>
        <taxon>Nematoda</taxon>
        <taxon>Enoplea</taxon>
        <taxon>Dorylaimia</taxon>
        <taxon>Trichinellida</taxon>
        <taxon>Trichuridae</taxon>
        <taxon>Trichuris</taxon>
    </lineage>
</organism>
<dbReference type="InterPro" id="IPR007671">
    <property type="entry name" value="Selenoprotein-P_N"/>
</dbReference>
<dbReference type="InterPro" id="IPR037941">
    <property type="entry name" value="SeP"/>
</dbReference>
<keyword evidence="3 7" id="KW-0732">Signal</keyword>
<dbReference type="Pfam" id="PF04592">
    <property type="entry name" value="SelP_N"/>
    <property type="match status" value="2"/>
</dbReference>
<evidence type="ECO:0000313" key="9">
    <source>
        <dbReference type="EMBL" id="KFD63235.1"/>
    </source>
</evidence>
<keyword evidence="5" id="KW-0325">Glycoprotein</keyword>
<evidence type="ECO:0000256" key="7">
    <source>
        <dbReference type="SAM" id="SignalP"/>
    </source>
</evidence>
<proteinExistence type="predicted"/>
<evidence type="ECO:0000256" key="4">
    <source>
        <dbReference type="ARBA" id="ARBA00022933"/>
    </source>
</evidence>
<feature type="non-terminal residue" evidence="9">
    <location>
        <position position="829"/>
    </location>
</feature>
<feature type="domain" description="Selenoprotein P N-terminal" evidence="8">
    <location>
        <begin position="381"/>
        <end position="455"/>
    </location>
</feature>
<name>A0A085N189_9BILA</name>
<accession>A0A085N189</accession>
<feature type="region of interest" description="Disordered" evidence="6">
    <location>
        <begin position="260"/>
        <end position="290"/>
    </location>
</feature>
<comment type="subcellular location">
    <subcellularLocation>
        <location evidence="1">Secreted</location>
    </subcellularLocation>
</comment>
<keyword evidence="4" id="KW-0712">Selenocysteine</keyword>
<evidence type="ECO:0000259" key="8">
    <source>
        <dbReference type="Pfam" id="PF04592"/>
    </source>
</evidence>
<dbReference type="PANTHER" id="PTHR10105:SF2">
    <property type="entry name" value="AGAP003297-PA"/>
    <property type="match status" value="1"/>
</dbReference>
<feature type="chain" id="PRO_5001795566" description="Selenoprotein P N-terminal domain-containing protein" evidence="7">
    <location>
        <begin position="27"/>
        <end position="829"/>
    </location>
</feature>
<sequence>MVFGSSRLAVVQLLLILLVCSNVLRASRSTIEPRRYYALEPTTCQPAPPITHNKNLIMANYAGYVTLLALIELQCNFCRSQINSLLKLSQLFKENYDEPTKFVIVAPLNESSMFVHYYREYLLPYRFDVIQETAAELIWSPLGGGKFDFFVYDRCGRLNYYIPYPQSFMYYHYTISSLHSTHRHQRCGPCPIHLISEKAELDQTELNLAESDHYKPKNVKAWLEYIRGMSSELPRQKVTTSQVDSFAAEVFRGTYVKPKHGAKKNRTRVKQGKRPGTQRPQLGSTPKAVTVGQTALPTTDTPIEATIALHVLQSSQDGRCHLIASITIFPLFLSLLKLSQLFKENYDEPTKFVIVAPLNESSMFVHYYREYLLPYRFDVIQETAAELIWSPLGGGKFDFFVYDRCGRLNYYIPYPQSFMYYHYTISSLHSTHRHQRCGPCPIHLISEKAELDQTELNLAESDHYKPKNVKAWLEYIRGMSSELPRQKVTTSQVDSFAAEVFRGTYVKPKHGAKKNRTRVKQGKRPGTQRPQLGSTPKAVTVGQTALPTTDTPIEATIAPTVSTQAVTMTTTARTSSGNTTEPSATELNETTAQIPAALPVTTPIIQILSTTTESVPSTEDRVDKTTKDEKEEKEEQTMTTTSTPAPVHFVWKSGPPEGMDCSSYTDELCLKLQNKGKSHPCCNKGLYLTGLCTPDKCNSAMNQLCCFQRYQQARYACCYDDDVPAKRPDDFNRCCYGLFVNSEPEDPCCPKSIAKTYWTRQHRLADLCMPNLNIDYSDVVFQIRLKNGYKELVQLRAIGALNYTCPYAKRRVNFYLYDPSVDTDYDEKQ</sequence>
<feature type="compositionally biased region" description="Basic residues" evidence="6">
    <location>
        <begin position="260"/>
        <end position="273"/>
    </location>
</feature>
<feature type="compositionally biased region" description="Basic residues" evidence="6">
    <location>
        <begin position="509"/>
        <end position="523"/>
    </location>
</feature>
<dbReference type="EMBL" id="KL367578">
    <property type="protein sequence ID" value="KFD63235.1"/>
    <property type="molecule type" value="Genomic_DNA"/>
</dbReference>
<gene>
    <name evidence="9" type="ORF">M514_11883</name>
</gene>
<dbReference type="AlphaFoldDB" id="A0A085N189"/>
<feature type="region of interest" description="Disordered" evidence="6">
    <location>
        <begin position="612"/>
        <end position="648"/>
    </location>
</feature>
<feature type="region of interest" description="Disordered" evidence="6">
    <location>
        <begin position="509"/>
        <end position="540"/>
    </location>
</feature>
<feature type="compositionally biased region" description="Basic and acidic residues" evidence="6">
    <location>
        <begin position="618"/>
        <end position="636"/>
    </location>
</feature>
<dbReference type="GO" id="GO:0001887">
    <property type="term" value="P:selenium compound metabolic process"/>
    <property type="evidence" value="ECO:0007669"/>
    <property type="project" value="TreeGrafter"/>
</dbReference>
<evidence type="ECO:0000256" key="2">
    <source>
        <dbReference type="ARBA" id="ARBA00022525"/>
    </source>
</evidence>
<dbReference type="GO" id="GO:0005576">
    <property type="term" value="C:extracellular region"/>
    <property type="evidence" value="ECO:0007669"/>
    <property type="project" value="UniProtKB-SubCell"/>
</dbReference>
<dbReference type="GO" id="GO:0008430">
    <property type="term" value="F:selenium binding"/>
    <property type="evidence" value="ECO:0007669"/>
    <property type="project" value="InterPro"/>
</dbReference>
<reference evidence="9" key="1">
    <citation type="journal article" date="2014" name="Nat. Genet.">
        <title>Genome and transcriptome of the porcine whipworm Trichuris suis.</title>
        <authorList>
            <person name="Jex A.R."/>
            <person name="Nejsum P."/>
            <person name="Schwarz E.M."/>
            <person name="Hu L."/>
            <person name="Young N.D."/>
            <person name="Hall R.S."/>
            <person name="Korhonen P.K."/>
            <person name="Liao S."/>
            <person name="Thamsborg S."/>
            <person name="Xia J."/>
            <person name="Xu P."/>
            <person name="Wang S."/>
            <person name="Scheerlinck J.P."/>
            <person name="Hofmann A."/>
            <person name="Sternberg P.W."/>
            <person name="Wang J."/>
            <person name="Gasser R.B."/>
        </authorList>
    </citation>
    <scope>NUCLEOTIDE SEQUENCE [LARGE SCALE GENOMIC DNA]</scope>
    <source>
        <strain evidence="9">DCEP-RM93F</strain>
    </source>
</reference>
<evidence type="ECO:0000256" key="5">
    <source>
        <dbReference type="ARBA" id="ARBA00023180"/>
    </source>
</evidence>
<dbReference type="PANTHER" id="PTHR10105">
    <property type="entry name" value="SELENOPROTEIN P"/>
    <property type="match status" value="1"/>
</dbReference>
<dbReference type="Proteomes" id="UP000030758">
    <property type="component" value="Unassembled WGS sequence"/>
</dbReference>
<protein>
    <recommendedName>
        <fullName evidence="8">Selenoprotein P N-terminal domain-containing protein</fullName>
    </recommendedName>
</protein>
<evidence type="ECO:0000256" key="1">
    <source>
        <dbReference type="ARBA" id="ARBA00004613"/>
    </source>
</evidence>